<evidence type="ECO:0000313" key="3">
    <source>
        <dbReference type="EMBL" id="WDD98503.1"/>
    </source>
</evidence>
<evidence type="ECO:0000259" key="2">
    <source>
        <dbReference type="Pfam" id="PF06468"/>
    </source>
</evidence>
<dbReference type="Proteomes" id="UP000032568">
    <property type="component" value="Chromosome"/>
</dbReference>
<sequence>MSIYNIKGLAPLALVTLLSACGGSDNDTDNDGVIDTPAPVPVEMSYEVTVTNLTYAQPLSPLAVVLHGDSALWTVGEMASTPLEILAEGGDNTELIAMESILASVSGDAPVGPGASTTLTVTTTDEMATHLSIVSMLVNTNDAFTGLTAMDLSSLTVDNPQTWTLGVYDAGTEANSELAGTIPGPADNGTGYIAERDDVDFVAMHPGVVTMDDGLSTSVLTQAHRFDNPAIKLTITRKQ</sequence>
<gene>
    <name evidence="3" type="ORF">SG35_025155</name>
</gene>
<dbReference type="InterPro" id="IPR038678">
    <property type="entry name" value="Spondin_N_sf"/>
</dbReference>
<dbReference type="KEGG" id="tact:SG35_025155"/>
<name>A0AAE9YQ80_9GAMM</name>
<dbReference type="AlphaFoldDB" id="A0AAE9YQ80"/>
<dbReference type="InterPro" id="IPR009465">
    <property type="entry name" value="Spondin_N"/>
</dbReference>
<evidence type="ECO:0000313" key="4">
    <source>
        <dbReference type="Proteomes" id="UP000032568"/>
    </source>
</evidence>
<protein>
    <submittedName>
        <fullName evidence="3">Spondin domain-containing protein</fullName>
    </submittedName>
</protein>
<feature type="signal peptide" evidence="1">
    <location>
        <begin position="1"/>
        <end position="20"/>
    </location>
</feature>
<dbReference type="NCBIfam" id="NF038123">
    <property type="entry name" value="NF038123_dom"/>
    <property type="match status" value="1"/>
</dbReference>
<dbReference type="RefSeq" id="WP_044835889.1">
    <property type="nucleotide sequence ID" value="NZ_CP059735.1"/>
</dbReference>
<accession>A0AAE9YQ80</accession>
<dbReference type="Gene3D" id="2.60.40.2130">
    <property type="entry name" value="F-spondin domain"/>
    <property type="match status" value="1"/>
</dbReference>
<dbReference type="Pfam" id="PF06468">
    <property type="entry name" value="Spond_N"/>
    <property type="match status" value="1"/>
</dbReference>
<organism evidence="3 4">
    <name type="scientific">Thalassomonas actiniarum</name>
    <dbReference type="NCBI Taxonomy" id="485447"/>
    <lineage>
        <taxon>Bacteria</taxon>
        <taxon>Pseudomonadati</taxon>
        <taxon>Pseudomonadota</taxon>
        <taxon>Gammaproteobacteria</taxon>
        <taxon>Alteromonadales</taxon>
        <taxon>Colwelliaceae</taxon>
        <taxon>Thalassomonas</taxon>
    </lineage>
</organism>
<dbReference type="EMBL" id="CP059735">
    <property type="protein sequence ID" value="WDD98503.1"/>
    <property type="molecule type" value="Genomic_DNA"/>
</dbReference>
<keyword evidence="1" id="KW-0732">Signal</keyword>
<keyword evidence="4" id="KW-1185">Reference proteome</keyword>
<dbReference type="PROSITE" id="PS51257">
    <property type="entry name" value="PROKAR_LIPOPROTEIN"/>
    <property type="match status" value="1"/>
</dbReference>
<proteinExistence type="predicted"/>
<feature type="chain" id="PRO_5042145279" evidence="1">
    <location>
        <begin position="21"/>
        <end position="239"/>
    </location>
</feature>
<reference evidence="3 4" key="1">
    <citation type="journal article" date="2015" name="Genome Announc.">
        <title>Draft Genome Sequences of Marine Isolates of Thalassomonas viridans and Thalassomonas actiniarum.</title>
        <authorList>
            <person name="Olonade I."/>
            <person name="van Zyl L.J."/>
            <person name="Trindade M."/>
        </authorList>
    </citation>
    <scope>NUCLEOTIDE SEQUENCE [LARGE SCALE GENOMIC DNA]</scope>
    <source>
        <strain evidence="3 4">A5K-106</strain>
    </source>
</reference>
<feature type="domain" description="Spondin" evidence="2">
    <location>
        <begin position="65"/>
        <end position="174"/>
    </location>
</feature>
<evidence type="ECO:0000256" key="1">
    <source>
        <dbReference type="SAM" id="SignalP"/>
    </source>
</evidence>
<reference evidence="3 4" key="2">
    <citation type="journal article" date="2022" name="Mar. Drugs">
        <title>Bioassay-Guided Fractionation Leads to the Detection of Cholic Acid Generated by the Rare Thalassomonas sp.</title>
        <authorList>
            <person name="Pheiffer F."/>
            <person name="Schneider Y.K."/>
            <person name="Hansen E.H."/>
            <person name="Andersen J.H."/>
            <person name="Isaksson J."/>
            <person name="Busche T."/>
            <person name="R C."/>
            <person name="Kalinowski J."/>
            <person name="Zyl L.V."/>
            <person name="Trindade M."/>
        </authorList>
    </citation>
    <scope>NUCLEOTIDE SEQUENCE [LARGE SCALE GENOMIC DNA]</scope>
    <source>
        <strain evidence="3 4">A5K-106</strain>
    </source>
</reference>